<dbReference type="AlphaFoldDB" id="A0AA97I5N3"/>
<dbReference type="SUPFAM" id="SSF55073">
    <property type="entry name" value="Nucleotide cyclase"/>
    <property type="match status" value="1"/>
</dbReference>
<sequence>MNAAGQNVSYLALTTLASVVMIGLGFLPRPSLPTGLWSFAFSLAMISSYLSIGAATIGADVLQALGAGLFLAANAFLWLGLRVRRGTGRAHWMLAVGYLVGSPLALLATAGSPAYAWTFRIDFSVSAVFAVLIMIELIRLAAPRREEVYPLLLTAGAFVPVAVFVIVDGISQVLSGRPWADELTGVRGVNTVAVGVYVMSALITLLLLTRQAPPEAPTGASDVFARVASVRLRRAEAVDDGWWSLIEVRLDDPDALREAFGTSNLERVAAGFHEAVMASLPPDADVRDHEGTRIVALIHRPDEPLRRLLAEILERVSRPDADDHVPFLPSASIGWASVDAVGYRLDALEAAARDAVEEATEAGGDRWERARSAPRPVV</sequence>
<reference evidence="2 3" key="1">
    <citation type="submission" date="2023-02" db="EMBL/GenBank/DDBJ databases">
        <title>Microbacterium betulae sp. nov., isolated from birch wood.</title>
        <authorList>
            <person name="Pasciak M."/>
            <person name="Pawlik K.J."/>
            <person name="Martynowski D."/>
            <person name="Laczmanski L."/>
            <person name="Ciekot J."/>
            <person name="Szponar B."/>
            <person name="Wojcik-Fatla A."/>
            <person name="Mackiewicz B."/>
            <person name="Farian E."/>
            <person name="Cholewa G."/>
            <person name="Cholewa A."/>
            <person name="Dutkiewicz J."/>
        </authorList>
    </citation>
    <scope>NUCLEOTIDE SEQUENCE [LARGE SCALE GENOMIC DNA]</scope>
    <source>
        <strain evidence="2 3">AB</strain>
    </source>
</reference>
<accession>A0AA97I5N3</accession>
<feature type="transmembrane region" description="Helical" evidence="1">
    <location>
        <begin position="6"/>
        <end position="27"/>
    </location>
</feature>
<evidence type="ECO:0000313" key="3">
    <source>
        <dbReference type="Proteomes" id="UP001305498"/>
    </source>
</evidence>
<feature type="transmembrane region" description="Helical" evidence="1">
    <location>
        <begin position="187"/>
        <end position="208"/>
    </location>
</feature>
<dbReference type="InterPro" id="IPR029787">
    <property type="entry name" value="Nucleotide_cyclase"/>
</dbReference>
<keyword evidence="1" id="KW-0812">Transmembrane</keyword>
<feature type="transmembrane region" description="Helical" evidence="1">
    <location>
        <begin position="61"/>
        <end position="81"/>
    </location>
</feature>
<keyword evidence="3" id="KW-1185">Reference proteome</keyword>
<evidence type="ECO:0000256" key="1">
    <source>
        <dbReference type="SAM" id="Phobius"/>
    </source>
</evidence>
<keyword evidence="1" id="KW-0472">Membrane</keyword>
<organism evidence="2 3">
    <name type="scientific">Microbacterium betulae</name>
    <dbReference type="NCBI Taxonomy" id="2981139"/>
    <lineage>
        <taxon>Bacteria</taxon>
        <taxon>Bacillati</taxon>
        <taxon>Actinomycetota</taxon>
        <taxon>Actinomycetes</taxon>
        <taxon>Micrococcales</taxon>
        <taxon>Microbacteriaceae</taxon>
        <taxon>Microbacterium</taxon>
    </lineage>
</organism>
<dbReference type="Gene3D" id="3.30.70.270">
    <property type="match status" value="1"/>
</dbReference>
<dbReference type="EMBL" id="CP118157">
    <property type="protein sequence ID" value="WOF22272.1"/>
    <property type="molecule type" value="Genomic_DNA"/>
</dbReference>
<dbReference type="InterPro" id="IPR043128">
    <property type="entry name" value="Rev_trsase/Diguanyl_cyclase"/>
</dbReference>
<dbReference type="RefSeq" id="WP_317138747.1">
    <property type="nucleotide sequence ID" value="NZ_CP118157.1"/>
</dbReference>
<feature type="transmembrane region" description="Helical" evidence="1">
    <location>
        <begin position="93"/>
        <end position="117"/>
    </location>
</feature>
<feature type="transmembrane region" description="Helical" evidence="1">
    <location>
        <begin position="148"/>
        <end position="167"/>
    </location>
</feature>
<evidence type="ECO:0008006" key="4">
    <source>
        <dbReference type="Google" id="ProtNLM"/>
    </source>
</evidence>
<evidence type="ECO:0000313" key="2">
    <source>
        <dbReference type="EMBL" id="WOF22272.1"/>
    </source>
</evidence>
<gene>
    <name evidence="2" type="ORF">N8K70_12880</name>
</gene>
<feature type="transmembrane region" description="Helical" evidence="1">
    <location>
        <begin position="34"/>
        <end position="55"/>
    </location>
</feature>
<proteinExistence type="predicted"/>
<keyword evidence="1" id="KW-1133">Transmembrane helix</keyword>
<protein>
    <recommendedName>
        <fullName evidence="4">GGDEF domain-containing protein</fullName>
    </recommendedName>
</protein>
<name>A0AA97I5N3_9MICO</name>
<feature type="transmembrane region" description="Helical" evidence="1">
    <location>
        <begin position="123"/>
        <end position="141"/>
    </location>
</feature>
<dbReference type="KEGG" id="mbet:N8K70_12880"/>
<dbReference type="Proteomes" id="UP001305498">
    <property type="component" value="Chromosome"/>
</dbReference>